<dbReference type="Proteomes" id="UP000005451">
    <property type="component" value="Unassembled WGS sequence"/>
</dbReference>
<evidence type="ECO:0000259" key="3">
    <source>
        <dbReference type="Pfam" id="PF05698"/>
    </source>
</evidence>
<dbReference type="AlphaFoldDB" id="B6W986"/>
<proteinExistence type="predicted"/>
<dbReference type="STRING" id="561177.ANHYDRO_01139"/>
<evidence type="ECO:0000313" key="5">
    <source>
        <dbReference type="Proteomes" id="UP000005451"/>
    </source>
</evidence>
<reference evidence="4 5" key="2">
    <citation type="submission" date="2008-10" db="EMBL/GenBank/DDBJ databases">
        <title>Draft genome sequence of Anaerococcus hydrogenalis (DSM 7454).</title>
        <authorList>
            <person name="Sudarsanam P."/>
            <person name="Ley R."/>
            <person name="Guruge J."/>
            <person name="Turnbaugh P.J."/>
            <person name="Mahowald M."/>
            <person name="Liep D."/>
            <person name="Gordon J."/>
        </authorList>
    </citation>
    <scope>NUCLEOTIDE SEQUENCE [LARGE SCALE GENOMIC DNA]</scope>
    <source>
        <strain evidence="4 5">DSM 7454</strain>
    </source>
</reference>
<dbReference type="Pfam" id="PF05698">
    <property type="entry name" value="Trigger_C"/>
    <property type="match status" value="1"/>
</dbReference>
<name>B6W986_9FIRM</name>
<sequence length="128" mass="14971">MQNLDQRLRQMGISLQQYIEMTKMDMAAIRDQYRAVAEDKVKANLVMDEVALKENVEASDEEVEAEIKDAAKQYGVDDYEKFKEIFEKNVSRDTVIENIKRRKAVEILEKNVKLVPAKEETKEEEKED</sequence>
<comment type="caution">
    <text evidence="4">The sequence shown here is derived from an EMBL/GenBank/DDBJ whole genome shotgun (WGS) entry which is preliminary data.</text>
</comment>
<dbReference type="Gene3D" id="1.10.3120.10">
    <property type="entry name" value="Trigger factor, C-terminal domain"/>
    <property type="match status" value="1"/>
</dbReference>
<dbReference type="GO" id="GO:0006457">
    <property type="term" value="P:protein folding"/>
    <property type="evidence" value="ECO:0007669"/>
    <property type="project" value="InterPro"/>
</dbReference>
<dbReference type="SUPFAM" id="SSF109998">
    <property type="entry name" value="Triger factor/SurA peptide-binding domain-like"/>
    <property type="match status" value="1"/>
</dbReference>
<dbReference type="InterPro" id="IPR027304">
    <property type="entry name" value="Trigger_fact/SurA_dom_sf"/>
</dbReference>
<evidence type="ECO:0000313" key="4">
    <source>
        <dbReference type="EMBL" id="EEB35937.1"/>
    </source>
</evidence>
<dbReference type="EMBL" id="ABXA01000031">
    <property type="protein sequence ID" value="EEB35937.1"/>
    <property type="molecule type" value="Genomic_DNA"/>
</dbReference>
<evidence type="ECO:0000256" key="1">
    <source>
        <dbReference type="ARBA" id="ARBA00023110"/>
    </source>
</evidence>
<keyword evidence="1" id="KW-0697">Rotamase</keyword>
<dbReference type="GO" id="GO:0015031">
    <property type="term" value="P:protein transport"/>
    <property type="evidence" value="ECO:0007669"/>
    <property type="project" value="InterPro"/>
</dbReference>
<dbReference type="InterPro" id="IPR037041">
    <property type="entry name" value="Trigger_fac_C_sf"/>
</dbReference>
<feature type="domain" description="Trigger factor C-terminal" evidence="3">
    <location>
        <begin position="1"/>
        <end position="108"/>
    </location>
</feature>
<keyword evidence="2" id="KW-0413">Isomerase</keyword>
<accession>B6W986</accession>
<organism evidence="4 5">
    <name type="scientific">Anaerococcus hydrogenalis DSM 7454</name>
    <dbReference type="NCBI Taxonomy" id="561177"/>
    <lineage>
        <taxon>Bacteria</taxon>
        <taxon>Bacillati</taxon>
        <taxon>Bacillota</taxon>
        <taxon>Tissierellia</taxon>
        <taxon>Tissierellales</taxon>
        <taxon>Peptoniphilaceae</taxon>
        <taxon>Anaerococcus</taxon>
    </lineage>
</organism>
<protein>
    <recommendedName>
        <fullName evidence="3">Trigger factor C-terminal domain-containing protein</fullName>
    </recommendedName>
</protein>
<reference evidence="4 5" key="1">
    <citation type="submission" date="2008-09" db="EMBL/GenBank/DDBJ databases">
        <authorList>
            <person name="Fulton L."/>
            <person name="Clifton S."/>
            <person name="Fulton B."/>
            <person name="Xu J."/>
            <person name="Minx P."/>
            <person name="Pepin K.H."/>
            <person name="Johnson M."/>
            <person name="Thiruvilangam P."/>
            <person name="Bhonagiri V."/>
            <person name="Nash W.E."/>
            <person name="Mardis E.R."/>
            <person name="Wilson R.K."/>
        </authorList>
    </citation>
    <scope>NUCLEOTIDE SEQUENCE [LARGE SCALE GENOMIC DNA]</scope>
    <source>
        <strain evidence="4 5">DSM 7454</strain>
    </source>
</reference>
<dbReference type="InterPro" id="IPR008880">
    <property type="entry name" value="Trigger_fac_C"/>
</dbReference>
<dbReference type="GO" id="GO:0003755">
    <property type="term" value="F:peptidyl-prolyl cis-trans isomerase activity"/>
    <property type="evidence" value="ECO:0007669"/>
    <property type="project" value="UniProtKB-KW"/>
</dbReference>
<gene>
    <name evidence="4" type="ORF">ANHYDRO_01139</name>
</gene>
<dbReference type="eggNOG" id="COG0544">
    <property type="taxonomic scope" value="Bacteria"/>
</dbReference>
<evidence type="ECO:0000256" key="2">
    <source>
        <dbReference type="ARBA" id="ARBA00023235"/>
    </source>
</evidence>